<reference evidence="2 3" key="1">
    <citation type="submission" date="2024-01" db="EMBL/GenBank/DDBJ databases">
        <title>Genome insights into Plantactinospora veratri sp. nov.</title>
        <authorList>
            <person name="Wang L."/>
        </authorList>
    </citation>
    <scope>NUCLEOTIDE SEQUENCE [LARGE SCALE GENOMIC DNA]</scope>
    <source>
        <strain evidence="2 3">NEAU-FHS4</strain>
    </source>
</reference>
<evidence type="ECO:0008006" key="4">
    <source>
        <dbReference type="Google" id="ProtNLM"/>
    </source>
</evidence>
<dbReference type="InterPro" id="IPR011043">
    <property type="entry name" value="Gal_Oxase/kelch_b-propeller"/>
</dbReference>
<organism evidence="2 3">
    <name type="scientific">Plantactinospora veratri</name>
    <dbReference type="NCBI Taxonomy" id="1436122"/>
    <lineage>
        <taxon>Bacteria</taxon>
        <taxon>Bacillati</taxon>
        <taxon>Actinomycetota</taxon>
        <taxon>Actinomycetes</taxon>
        <taxon>Micromonosporales</taxon>
        <taxon>Micromonosporaceae</taxon>
        <taxon>Plantactinospora</taxon>
    </lineage>
</organism>
<name>A0ABU7SDZ7_9ACTN</name>
<evidence type="ECO:0000256" key="1">
    <source>
        <dbReference type="SAM" id="SignalP"/>
    </source>
</evidence>
<keyword evidence="3" id="KW-1185">Reference proteome</keyword>
<sequence length="485" mass="47930">MFALAVVCAWSLAPQQPVSAAEESAPTSSADSGDTLYATLLPAVGEADTPQLAVRWQGRPGAALSVSQHAAGRDTPLMAGRPLDTGANLVPLPLPAEAAGALRLRVRDAAGKLLHTSTRDLDALRRTSGFGWSTGDARAAAAPGLYAGGTFTRAGGAAVDHLATWNGSAWSRPGGGSGAGPDGSVTALVVYDGDLIAGGSFLNAGGVRVNGIARWDGTAWAPLTGSSGTGVMTNSLDFVDALAVFDGDLIVGGQFLRAGGVTVNHIARWDGAEWRALAGPGGTGVDVPSVWDLAVHDGALIVGGGFSQAGGTAANGIARWSGGAWSTLGTGFNGDVLALAVHDGALVATGGFTQAGGTAANYVAEWTGSAWVALGAGLNAEGRALAVFGAELVVGGTFTQAGGAAANYVARWDGSRWAALGGGTEDIVLALAVQGGRLVAGGFFARAGGVAVNHVAAWNGSAWSALGGSAGVGTDAGVYALHTVV</sequence>
<protein>
    <recommendedName>
        <fullName evidence="4">Cortical protein marker for cell polarity</fullName>
    </recommendedName>
</protein>
<feature type="chain" id="PRO_5047299337" description="Cortical protein marker for cell polarity" evidence="1">
    <location>
        <begin position="21"/>
        <end position="485"/>
    </location>
</feature>
<dbReference type="Pfam" id="PF17164">
    <property type="entry name" value="DUF5122"/>
    <property type="match status" value="1"/>
</dbReference>
<feature type="signal peptide" evidence="1">
    <location>
        <begin position="1"/>
        <end position="20"/>
    </location>
</feature>
<comment type="caution">
    <text evidence="2">The sequence shown here is derived from an EMBL/GenBank/DDBJ whole genome shotgun (WGS) entry which is preliminary data.</text>
</comment>
<accession>A0ABU7SDZ7</accession>
<dbReference type="RefSeq" id="WP_331208254.1">
    <property type="nucleotide sequence ID" value="NZ_JAZGQL010000008.1"/>
</dbReference>
<evidence type="ECO:0000313" key="2">
    <source>
        <dbReference type="EMBL" id="MEE6307979.1"/>
    </source>
</evidence>
<keyword evidence="1" id="KW-0732">Signal</keyword>
<gene>
    <name evidence="2" type="ORF">V1634_14215</name>
</gene>
<evidence type="ECO:0000313" key="3">
    <source>
        <dbReference type="Proteomes" id="UP001339911"/>
    </source>
</evidence>
<dbReference type="SUPFAM" id="SSF50965">
    <property type="entry name" value="Galactose oxidase, central domain"/>
    <property type="match status" value="1"/>
</dbReference>
<dbReference type="Proteomes" id="UP001339911">
    <property type="component" value="Unassembled WGS sequence"/>
</dbReference>
<proteinExistence type="predicted"/>
<dbReference type="InterPro" id="IPR013431">
    <property type="entry name" value="Delta_60_rpt"/>
</dbReference>
<dbReference type="EMBL" id="JAZGQL010000008">
    <property type="protein sequence ID" value="MEE6307979.1"/>
    <property type="molecule type" value="Genomic_DNA"/>
</dbReference>